<dbReference type="RefSeq" id="WP_183591238.1">
    <property type="nucleotide sequence ID" value="NZ_JACHWR010000001.1"/>
</dbReference>
<dbReference type="Proteomes" id="UP000589626">
    <property type="component" value="Unassembled WGS sequence"/>
</dbReference>
<name>A0A7W4VTR9_9ACTN</name>
<comment type="caution">
    <text evidence="1">The sequence shown here is derived from an EMBL/GenBank/DDBJ whole genome shotgun (WGS) entry which is preliminary data.</text>
</comment>
<sequence length="294" mass="32328">MHLTRTDDLDGEIGSLAARHGGRVGLTPVLTGLDRRLHRSWAPGLDVRRAWAWDRHDQADRRWWPQGVSVATGGRYLAVTWYAKDGGSRVSFVDLRRRRYGHVPLVLPTPEGHEPLRIHAGGLAWSDRRLYVAATRTGLWACDLDDIVGTREGYLLPARHRLAPSADFRFSFVAPDGGSRLLAGEYGGAGQPHRLLSLPTDGGPAEVTEHGVVRAQGVVRTGDRLHLTASHGTRGLGSLWTGAAGSLRERRLALPMGVEDLAYDPARGRLWTVTEHPWRRWIVMARVPGGAAAR</sequence>
<keyword evidence="2" id="KW-1185">Reference proteome</keyword>
<accession>A0A7W4VTR9</accession>
<evidence type="ECO:0000313" key="2">
    <source>
        <dbReference type="Proteomes" id="UP000589626"/>
    </source>
</evidence>
<dbReference type="AlphaFoldDB" id="A0A7W4VTR9"/>
<organism evidence="1 2">
    <name type="scientific">Nocardioides soli</name>
    <dbReference type="NCBI Taxonomy" id="1036020"/>
    <lineage>
        <taxon>Bacteria</taxon>
        <taxon>Bacillati</taxon>
        <taxon>Actinomycetota</taxon>
        <taxon>Actinomycetes</taxon>
        <taxon>Propionibacteriales</taxon>
        <taxon>Nocardioidaceae</taxon>
        <taxon>Nocardioides</taxon>
    </lineage>
</organism>
<dbReference type="EMBL" id="JACHWR010000001">
    <property type="protein sequence ID" value="MBB3041323.1"/>
    <property type="molecule type" value="Genomic_DNA"/>
</dbReference>
<dbReference type="SUPFAM" id="SSF63829">
    <property type="entry name" value="Calcium-dependent phosphotriesterase"/>
    <property type="match status" value="1"/>
</dbReference>
<gene>
    <name evidence="1" type="ORF">FHU40_001124</name>
</gene>
<reference evidence="1 2" key="1">
    <citation type="submission" date="2020-08" db="EMBL/GenBank/DDBJ databases">
        <title>Sequencing the genomes of 1000 actinobacteria strains.</title>
        <authorList>
            <person name="Klenk H.-P."/>
        </authorList>
    </citation>
    <scope>NUCLEOTIDE SEQUENCE [LARGE SCALE GENOMIC DNA]</scope>
    <source>
        <strain evidence="1 2">DSM 105498</strain>
    </source>
</reference>
<evidence type="ECO:0000313" key="1">
    <source>
        <dbReference type="EMBL" id="MBB3041323.1"/>
    </source>
</evidence>
<protein>
    <submittedName>
        <fullName evidence="1">Uncharacterized protein</fullName>
    </submittedName>
</protein>
<proteinExistence type="predicted"/>